<reference evidence="18" key="1">
    <citation type="submission" date="2022-04" db="EMBL/GenBank/DDBJ databases">
        <title>Alcanivorax sp. CY1518 draft genome sequence.</title>
        <authorList>
            <person name="Zhao G."/>
            <person name="An M."/>
        </authorList>
    </citation>
    <scope>NUCLEOTIDE SEQUENCE</scope>
    <source>
        <strain evidence="18">CY1518</strain>
    </source>
</reference>
<dbReference type="Pfam" id="PF13450">
    <property type="entry name" value="NAD_binding_8"/>
    <property type="match status" value="1"/>
</dbReference>
<dbReference type="Pfam" id="PF00732">
    <property type="entry name" value="GMC_oxred_N"/>
    <property type="match status" value="1"/>
</dbReference>
<dbReference type="PANTHER" id="PTHR47470">
    <property type="entry name" value="CHOLESTEROL OXIDASE"/>
    <property type="match status" value="1"/>
</dbReference>
<dbReference type="InterPro" id="IPR000172">
    <property type="entry name" value="GMC_OxRdtase_N"/>
</dbReference>
<keyword evidence="9" id="KW-0753">Steroid metabolism</keyword>
<evidence type="ECO:0000256" key="4">
    <source>
        <dbReference type="ARBA" id="ARBA00022630"/>
    </source>
</evidence>
<keyword evidence="3" id="KW-0153">Cholesterol metabolism</keyword>
<proteinExistence type="inferred from homology"/>
<evidence type="ECO:0000256" key="11">
    <source>
        <dbReference type="ARBA" id="ARBA00038856"/>
    </source>
</evidence>
<evidence type="ECO:0000259" key="16">
    <source>
        <dbReference type="Pfam" id="PF00732"/>
    </source>
</evidence>
<comment type="similarity">
    <text evidence="2">Belongs to the GMC oxidoreductase family.</text>
</comment>
<sequence>MERHDTIVIGSGFGGAVMALRLAQKGARVLVLERGRRWQRETFPSLSGKDWWWDESAPHRRNGWLDFRYFGDMSVVQGAAVGGGSQIYANVSIPAPPERFEHGWPAAISHAALVPHYQQVARMMNVQLLPENQLTARTQLMRDAAAAVGAADRFRRVPLAVTFDPGWHYGLAQPFDHARSRTWINAQGQQQGTCIHCGNCDIGCPVLAKNTLDLNYLADAERLGAEIRPLHHVRCIEPLPEGGYRVTVHDLAAQRFHTLDAKRVVIAAGSIGSTELLLRCRDQYQTLPALSGQLGKGWLSNGDFLTPAFYPDRDISPSRGPTITAAIDFLDGSENGARFFVEDGGFPDLLANRMLRRKRFFLRLAPIERNRLAQALARMRGKRDPLSQMMPWFGQAVDEPGGRLSLGRRWYAPWRRDRLKLAWDYRAAEHAVEELVKMHSRLSAATGGRAVIPPTWRWLRNLVTPHPLGGCKMADSAAQGVVDHRGEVFGYPNLFVMDGAVVPVALGLNPSQTIAALAEHAATGIN</sequence>
<protein>
    <recommendedName>
        <fullName evidence="14">Cholesterol oxidase</fullName>
        <ecNumber evidence="13">1.1.3.6</ecNumber>
        <ecNumber evidence="11">5.3.3.1</ecNumber>
    </recommendedName>
    <alternativeName>
        <fullName evidence="15">Cholesterol isomerase</fullName>
    </alternativeName>
</protein>
<keyword evidence="4" id="KW-0285">Flavoprotein</keyword>
<dbReference type="InterPro" id="IPR007867">
    <property type="entry name" value="GMC_OxRtase_C"/>
</dbReference>
<evidence type="ECO:0000256" key="13">
    <source>
        <dbReference type="ARBA" id="ARBA00049723"/>
    </source>
</evidence>
<dbReference type="PANTHER" id="PTHR47470:SF1">
    <property type="entry name" value="FAD-DEPENDENT OXIDOREDUCTASE 2 FAD BINDING DOMAIN-CONTAINING PROTEIN"/>
    <property type="match status" value="1"/>
</dbReference>
<comment type="cofactor">
    <cofactor evidence="1">
        <name>FAD</name>
        <dbReference type="ChEBI" id="CHEBI:57692"/>
    </cofactor>
</comment>
<evidence type="ECO:0000313" key="19">
    <source>
        <dbReference type="Proteomes" id="UP001165524"/>
    </source>
</evidence>
<evidence type="ECO:0000256" key="10">
    <source>
        <dbReference type="ARBA" id="ARBA00023235"/>
    </source>
</evidence>
<evidence type="ECO:0000256" key="12">
    <source>
        <dbReference type="ARBA" id="ARBA00049645"/>
    </source>
</evidence>
<dbReference type="InterPro" id="IPR052542">
    <property type="entry name" value="Cholesterol_Oxidase"/>
</dbReference>
<dbReference type="Proteomes" id="UP001165524">
    <property type="component" value="Unassembled WGS sequence"/>
</dbReference>
<dbReference type="InterPro" id="IPR036188">
    <property type="entry name" value="FAD/NAD-bd_sf"/>
</dbReference>
<feature type="domain" description="Glucose-methanol-choline oxidoreductase C-terminal" evidence="17">
    <location>
        <begin position="464"/>
        <end position="518"/>
    </location>
</feature>
<dbReference type="EC" id="1.1.3.6" evidence="13"/>
<evidence type="ECO:0000313" key="18">
    <source>
        <dbReference type="EMBL" id="MCK0536268.1"/>
    </source>
</evidence>
<keyword evidence="8" id="KW-1207">Sterol metabolism</keyword>
<evidence type="ECO:0000256" key="3">
    <source>
        <dbReference type="ARBA" id="ARBA00022548"/>
    </source>
</evidence>
<dbReference type="Pfam" id="PF05199">
    <property type="entry name" value="GMC_oxred_C"/>
    <property type="match status" value="1"/>
</dbReference>
<evidence type="ECO:0000259" key="17">
    <source>
        <dbReference type="Pfam" id="PF05199"/>
    </source>
</evidence>
<feature type="domain" description="Glucose-methanol-choline oxidoreductase N-terminal" evidence="16">
    <location>
        <begin position="71"/>
        <end position="279"/>
    </location>
</feature>
<keyword evidence="19" id="KW-1185">Reference proteome</keyword>
<dbReference type="RefSeq" id="WP_246947330.1">
    <property type="nucleotide sequence ID" value="NZ_JALKII010000001.1"/>
</dbReference>
<name>A0ABT0E3C6_9GAMM</name>
<evidence type="ECO:0000256" key="8">
    <source>
        <dbReference type="ARBA" id="ARBA00023166"/>
    </source>
</evidence>
<evidence type="ECO:0000256" key="2">
    <source>
        <dbReference type="ARBA" id="ARBA00010790"/>
    </source>
</evidence>
<accession>A0ABT0E3C6</accession>
<evidence type="ECO:0000256" key="1">
    <source>
        <dbReference type="ARBA" id="ARBA00001974"/>
    </source>
</evidence>
<keyword evidence="7" id="KW-0443">Lipid metabolism</keyword>
<comment type="caution">
    <text evidence="18">The sequence shown here is derived from an EMBL/GenBank/DDBJ whole genome shotgun (WGS) entry which is preliminary data.</text>
</comment>
<evidence type="ECO:0000256" key="9">
    <source>
        <dbReference type="ARBA" id="ARBA00023221"/>
    </source>
</evidence>
<evidence type="ECO:0000256" key="7">
    <source>
        <dbReference type="ARBA" id="ARBA00023098"/>
    </source>
</evidence>
<comment type="pathway">
    <text evidence="12">Steroid metabolism; cholesterol degradation.</text>
</comment>
<keyword evidence="6" id="KW-0560">Oxidoreductase</keyword>
<dbReference type="EMBL" id="JALKII010000001">
    <property type="protein sequence ID" value="MCK0536268.1"/>
    <property type="molecule type" value="Genomic_DNA"/>
</dbReference>
<evidence type="ECO:0000256" key="5">
    <source>
        <dbReference type="ARBA" id="ARBA00022827"/>
    </source>
</evidence>
<evidence type="ECO:0000256" key="14">
    <source>
        <dbReference type="ARBA" id="ARBA00049744"/>
    </source>
</evidence>
<keyword evidence="5" id="KW-0274">FAD</keyword>
<gene>
    <name evidence="18" type="ORF">MU846_00915</name>
</gene>
<dbReference type="Gene3D" id="3.50.50.60">
    <property type="entry name" value="FAD/NAD(P)-binding domain"/>
    <property type="match status" value="3"/>
</dbReference>
<keyword evidence="10" id="KW-0413">Isomerase</keyword>
<evidence type="ECO:0000256" key="15">
    <source>
        <dbReference type="ARBA" id="ARBA00049778"/>
    </source>
</evidence>
<organism evidence="18 19">
    <name type="scientific">Alcanivorax quisquiliarum</name>
    <dbReference type="NCBI Taxonomy" id="2933565"/>
    <lineage>
        <taxon>Bacteria</taxon>
        <taxon>Pseudomonadati</taxon>
        <taxon>Pseudomonadota</taxon>
        <taxon>Gammaproteobacteria</taxon>
        <taxon>Oceanospirillales</taxon>
        <taxon>Alcanivoracaceae</taxon>
        <taxon>Alcanivorax</taxon>
    </lineage>
</organism>
<dbReference type="EC" id="5.3.3.1" evidence="11"/>
<evidence type="ECO:0000256" key="6">
    <source>
        <dbReference type="ARBA" id="ARBA00023002"/>
    </source>
</evidence>
<dbReference type="SUPFAM" id="SSF51905">
    <property type="entry name" value="FAD/NAD(P)-binding domain"/>
    <property type="match status" value="1"/>
</dbReference>